<keyword evidence="4" id="KW-1185">Reference proteome</keyword>
<name>A0A518DW84_9BACT</name>
<evidence type="ECO:0000256" key="2">
    <source>
        <dbReference type="SAM" id="SignalP"/>
    </source>
</evidence>
<dbReference type="EMBL" id="CP036433">
    <property type="protein sequence ID" value="QDU96094.1"/>
    <property type="molecule type" value="Genomic_DNA"/>
</dbReference>
<organism evidence="3 4">
    <name type="scientific">Lignipirellula cremea</name>
    <dbReference type="NCBI Taxonomy" id="2528010"/>
    <lineage>
        <taxon>Bacteria</taxon>
        <taxon>Pseudomonadati</taxon>
        <taxon>Planctomycetota</taxon>
        <taxon>Planctomycetia</taxon>
        <taxon>Pirellulales</taxon>
        <taxon>Pirellulaceae</taxon>
        <taxon>Lignipirellula</taxon>
    </lineage>
</organism>
<dbReference type="AlphaFoldDB" id="A0A518DW84"/>
<dbReference type="KEGG" id="lcre:Pla8534_39130"/>
<dbReference type="RefSeq" id="WP_145054766.1">
    <property type="nucleotide sequence ID" value="NZ_CP036433.1"/>
</dbReference>
<gene>
    <name evidence="3" type="ORF">Pla8534_39130</name>
</gene>
<feature type="region of interest" description="Disordered" evidence="1">
    <location>
        <begin position="89"/>
        <end position="109"/>
    </location>
</feature>
<sequence length="348" mass="38317" precursor="true">MRSKFKRGTGLASLAWGMLSLTALAVEPDLTPPPLLSPVAPVAPVAALRSAPPALAPAAAIPALPQQLEPRLRTLPEPPPFLLRPEAEAEEPKLATPPDAPEEPPAGVAPFQFSDELNSLLNAIVRANVPHTFQDERKWGRTKEVWAGIRLRREGLKIETERRKKVVNDGDWWRHEAALLGPQKNLLVRFQNPVEQADGSVAFDAIFSTPLQVHSRYAKWVQGVQLLSISADARATIRLEVRCEMRVQLDPSKLPPDFVLLPQATAARLTLSDFRLDRISKVGGAIANEIGEAAEGVLREKLEDYEPKLVQKINAAIAKKKDRLRVSMQDMLQSKWSDLTTPATAQGE</sequence>
<dbReference type="OrthoDB" id="286633at2"/>
<protein>
    <submittedName>
        <fullName evidence="3">Uncharacterized protein</fullName>
    </submittedName>
</protein>
<feature type="signal peptide" evidence="2">
    <location>
        <begin position="1"/>
        <end position="25"/>
    </location>
</feature>
<keyword evidence="2" id="KW-0732">Signal</keyword>
<feature type="chain" id="PRO_5022174095" evidence="2">
    <location>
        <begin position="26"/>
        <end position="348"/>
    </location>
</feature>
<evidence type="ECO:0000313" key="3">
    <source>
        <dbReference type="EMBL" id="QDU96094.1"/>
    </source>
</evidence>
<evidence type="ECO:0000256" key="1">
    <source>
        <dbReference type="SAM" id="MobiDB-lite"/>
    </source>
</evidence>
<proteinExistence type="predicted"/>
<evidence type="ECO:0000313" key="4">
    <source>
        <dbReference type="Proteomes" id="UP000317648"/>
    </source>
</evidence>
<accession>A0A518DW84</accession>
<reference evidence="3 4" key="1">
    <citation type="submission" date="2019-02" db="EMBL/GenBank/DDBJ databases">
        <title>Deep-cultivation of Planctomycetes and their phenomic and genomic characterization uncovers novel biology.</title>
        <authorList>
            <person name="Wiegand S."/>
            <person name="Jogler M."/>
            <person name="Boedeker C."/>
            <person name="Pinto D."/>
            <person name="Vollmers J."/>
            <person name="Rivas-Marin E."/>
            <person name="Kohn T."/>
            <person name="Peeters S.H."/>
            <person name="Heuer A."/>
            <person name="Rast P."/>
            <person name="Oberbeckmann S."/>
            <person name="Bunk B."/>
            <person name="Jeske O."/>
            <person name="Meyerdierks A."/>
            <person name="Storesund J.E."/>
            <person name="Kallscheuer N."/>
            <person name="Luecker S."/>
            <person name="Lage O.M."/>
            <person name="Pohl T."/>
            <person name="Merkel B.J."/>
            <person name="Hornburger P."/>
            <person name="Mueller R.-W."/>
            <person name="Bruemmer F."/>
            <person name="Labrenz M."/>
            <person name="Spormann A.M."/>
            <person name="Op den Camp H."/>
            <person name="Overmann J."/>
            <person name="Amann R."/>
            <person name="Jetten M.S.M."/>
            <person name="Mascher T."/>
            <person name="Medema M.H."/>
            <person name="Devos D.P."/>
            <person name="Kaster A.-K."/>
            <person name="Ovreas L."/>
            <person name="Rohde M."/>
            <person name="Galperin M.Y."/>
            <person name="Jogler C."/>
        </authorList>
    </citation>
    <scope>NUCLEOTIDE SEQUENCE [LARGE SCALE GENOMIC DNA]</scope>
    <source>
        <strain evidence="3 4">Pla85_3_4</strain>
    </source>
</reference>
<dbReference type="Proteomes" id="UP000317648">
    <property type="component" value="Chromosome"/>
</dbReference>